<organism evidence="2 3">
    <name type="scientific">Trichinella pseudospiralis</name>
    <name type="common">Parasitic roundworm</name>
    <dbReference type="NCBI Taxonomy" id="6337"/>
    <lineage>
        <taxon>Eukaryota</taxon>
        <taxon>Metazoa</taxon>
        <taxon>Ecdysozoa</taxon>
        <taxon>Nematoda</taxon>
        <taxon>Enoplea</taxon>
        <taxon>Dorylaimia</taxon>
        <taxon>Trichinellida</taxon>
        <taxon>Trichinellidae</taxon>
        <taxon>Trichinella</taxon>
    </lineage>
</organism>
<protein>
    <recommendedName>
        <fullName evidence="1">C2H2-type domain-containing protein</fullName>
    </recommendedName>
</protein>
<evidence type="ECO:0000313" key="3">
    <source>
        <dbReference type="Proteomes" id="UP000054805"/>
    </source>
</evidence>
<evidence type="ECO:0000313" key="2">
    <source>
        <dbReference type="EMBL" id="KRY99549.1"/>
    </source>
</evidence>
<gene>
    <name evidence="2" type="ORF">T4B_9100</name>
</gene>
<comment type="caution">
    <text evidence="2">The sequence shown here is derived from an EMBL/GenBank/DDBJ whole genome shotgun (WGS) entry which is preliminary data.</text>
</comment>
<reference evidence="2 3" key="1">
    <citation type="submission" date="2015-01" db="EMBL/GenBank/DDBJ databases">
        <title>Evolution of Trichinella species and genotypes.</title>
        <authorList>
            <person name="Korhonen P.K."/>
            <person name="Edoardo P."/>
            <person name="Giuseppe L.R."/>
            <person name="Gasser R.B."/>
        </authorList>
    </citation>
    <scope>NUCLEOTIDE SEQUENCE [LARGE SCALE GENOMIC DNA]</scope>
    <source>
        <strain evidence="2">ISS588</strain>
    </source>
</reference>
<dbReference type="InterPro" id="IPR013087">
    <property type="entry name" value="Znf_C2H2_type"/>
</dbReference>
<sequence>MVSVASVVMDLDREQAGNSMRKCLKEGCQRMFESYNELRKHLAVGHPLLLECALIYYWQLWIAELSHMKSATIRKNTSRGLWIGL</sequence>
<dbReference type="PROSITE" id="PS00028">
    <property type="entry name" value="ZINC_FINGER_C2H2_1"/>
    <property type="match status" value="1"/>
</dbReference>
<evidence type="ECO:0000259" key="1">
    <source>
        <dbReference type="PROSITE" id="PS00028"/>
    </source>
</evidence>
<keyword evidence="3" id="KW-1185">Reference proteome</keyword>
<feature type="non-terminal residue" evidence="2">
    <location>
        <position position="85"/>
    </location>
</feature>
<proteinExistence type="predicted"/>
<dbReference type="AlphaFoldDB" id="A0A0V1GMN8"/>
<name>A0A0V1GMN8_TRIPS</name>
<dbReference type="EMBL" id="JYDS01001144">
    <property type="protein sequence ID" value="KRY99549.1"/>
    <property type="molecule type" value="Genomic_DNA"/>
</dbReference>
<feature type="domain" description="C2H2-type" evidence="1">
    <location>
        <begin position="23"/>
        <end position="46"/>
    </location>
</feature>
<accession>A0A0V1GMN8</accession>
<dbReference type="Proteomes" id="UP000054805">
    <property type="component" value="Unassembled WGS sequence"/>
</dbReference>